<keyword evidence="2" id="KW-0677">Repeat</keyword>
<dbReference type="InterPro" id="IPR001451">
    <property type="entry name" value="Hexapep"/>
</dbReference>
<keyword evidence="3" id="KW-0012">Acyltransferase</keyword>
<evidence type="ECO:0000313" key="4">
    <source>
        <dbReference type="Proteomes" id="UP001220670"/>
    </source>
</evidence>
<organism evidence="3 4">
    <name type="scientific">Limosilactobacillus mucosae</name>
    <name type="common">Lactobacillus mucosae</name>
    <dbReference type="NCBI Taxonomy" id="97478"/>
    <lineage>
        <taxon>Bacteria</taxon>
        <taxon>Bacillati</taxon>
        <taxon>Bacillota</taxon>
        <taxon>Bacilli</taxon>
        <taxon>Lactobacillales</taxon>
        <taxon>Lactobacillaceae</taxon>
        <taxon>Limosilactobacillus</taxon>
    </lineage>
</organism>
<evidence type="ECO:0000313" key="3">
    <source>
        <dbReference type="EMBL" id="MDC2828779.1"/>
    </source>
</evidence>
<dbReference type="AlphaFoldDB" id="A0AAJ1MA93"/>
<evidence type="ECO:0000256" key="1">
    <source>
        <dbReference type="ARBA" id="ARBA00022679"/>
    </source>
</evidence>
<comment type="caution">
    <text evidence="3">The sequence shown here is derived from an EMBL/GenBank/DDBJ whole genome shotgun (WGS) entry which is preliminary data.</text>
</comment>
<dbReference type="InterPro" id="IPR011004">
    <property type="entry name" value="Trimer_LpxA-like_sf"/>
</dbReference>
<dbReference type="Pfam" id="PF14602">
    <property type="entry name" value="Hexapep_2"/>
    <property type="match status" value="2"/>
</dbReference>
<accession>A0AAJ1MA93</accession>
<dbReference type="GO" id="GO:0016746">
    <property type="term" value="F:acyltransferase activity"/>
    <property type="evidence" value="ECO:0007669"/>
    <property type="project" value="UniProtKB-KW"/>
</dbReference>
<dbReference type="PROSITE" id="PS00101">
    <property type="entry name" value="HEXAPEP_TRANSFERASES"/>
    <property type="match status" value="1"/>
</dbReference>
<protein>
    <submittedName>
        <fullName evidence="3">Acyltransferase</fullName>
    </submittedName>
</protein>
<evidence type="ECO:0000256" key="2">
    <source>
        <dbReference type="ARBA" id="ARBA00022737"/>
    </source>
</evidence>
<gene>
    <name evidence="3" type="ORF">PO250_00205</name>
</gene>
<dbReference type="EMBL" id="JAQONE010000001">
    <property type="protein sequence ID" value="MDC2828779.1"/>
    <property type="molecule type" value="Genomic_DNA"/>
</dbReference>
<dbReference type="CDD" id="cd04647">
    <property type="entry name" value="LbH_MAT_like"/>
    <property type="match status" value="1"/>
</dbReference>
<dbReference type="InterPro" id="IPR051159">
    <property type="entry name" value="Hexapeptide_acetyltransf"/>
</dbReference>
<proteinExistence type="predicted"/>
<reference evidence="3" key="1">
    <citation type="submission" date="2023-01" db="EMBL/GenBank/DDBJ databases">
        <title>Genome analysis of 13 Lactobacillus isolated from gut of wild boar.</title>
        <authorList>
            <person name="Papp P."/>
            <person name="Libisch B."/>
            <person name="Nagy T."/>
            <person name="Olasz F."/>
        </authorList>
    </citation>
    <scope>NUCLEOTIDE SEQUENCE</scope>
    <source>
        <strain evidence="3">F146</strain>
    </source>
</reference>
<dbReference type="PANTHER" id="PTHR23416">
    <property type="entry name" value="SIALIC ACID SYNTHASE-RELATED"/>
    <property type="match status" value="1"/>
</dbReference>
<dbReference type="SUPFAM" id="SSF51161">
    <property type="entry name" value="Trimeric LpxA-like enzymes"/>
    <property type="match status" value="1"/>
</dbReference>
<keyword evidence="1" id="KW-0808">Transferase</keyword>
<dbReference type="Proteomes" id="UP001220670">
    <property type="component" value="Unassembled WGS sequence"/>
</dbReference>
<name>A0AAJ1MA93_LIMMU</name>
<sequence length="181" mass="19475">MLGKIFRVIKSLIFFCISKILYNKKIKVHMLNSLRGKVLVDIQGNSKITIGKFMMTQGPLYLKATASGNLYIGDNAFFNHNVSITCSESIFIGNNVDIANNVVIVDHDHVVDSVGVKDEYITAPVIIDDNVWIGANAIILKGVHIGKGAVIAAGAVVTKNVPAHSLVGGIPAKPISHNQTK</sequence>
<dbReference type="InterPro" id="IPR018357">
    <property type="entry name" value="Hexapep_transf_CS"/>
</dbReference>
<dbReference type="Gene3D" id="2.160.10.10">
    <property type="entry name" value="Hexapeptide repeat proteins"/>
    <property type="match status" value="1"/>
</dbReference>